<evidence type="ECO:0000313" key="43">
    <source>
        <dbReference type="Proteomes" id="UP000413786"/>
    </source>
</evidence>
<evidence type="ECO:0000256" key="1">
    <source>
        <dbReference type="ARBA" id="ARBA00004651"/>
    </source>
</evidence>
<dbReference type="EMBL" id="AABEQV010000002">
    <property type="protein sequence ID" value="EAG9856170.1"/>
    <property type="molecule type" value="Genomic_DNA"/>
</dbReference>
<dbReference type="Proteomes" id="UP000529135">
    <property type="component" value="Unassembled WGS sequence"/>
</dbReference>
<dbReference type="EMBL" id="AANOZB010000002">
    <property type="protein sequence ID" value="EDP8409238.1"/>
    <property type="molecule type" value="Genomic_DNA"/>
</dbReference>
<dbReference type="RefSeq" id="WP_003732337.1">
    <property type="nucleotide sequence ID" value="NC_021823.1"/>
</dbReference>
<proteinExistence type="inferred from homology"/>
<evidence type="ECO:0000313" key="55">
    <source>
        <dbReference type="Proteomes" id="UP000841561"/>
    </source>
</evidence>
<dbReference type="EMBL" id="AACKFB010000022">
    <property type="protein sequence ID" value="EAK9429035.1"/>
    <property type="molecule type" value="Genomic_DNA"/>
</dbReference>
<evidence type="ECO:0000313" key="51">
    <source>
        <dbReference type="Proteomes" id="UP000529135"/>
    </source>
</evidence>
<feature type="transmembrane region" description="Helical" evidence="8">
    <location>
        <begin position="12"/>
        <end position="34"/>
    </location>
</feature>
<evidence type="ECO:0000313" key="20">
    <source>
        <dbReference type="EMBL" id="ECH7210327.1"/>
    </source>
</evidence>
<reference evidence="28" key="6">
    <citation type="submission" date="2020-01" db="EMBL/GenBank/DDBJ databases">
        <authorList>
            <consortium name="NCBI Pathogen Detection Project"/>
        </authorList>
    </citation>
    <scope>NUCLEOTIDE SEQUENCE</scope>
    <source>
        <strain evidence="29">CFIAFB20140010</strain>
        <strain evidence="28">CFIAFB20160079</strain>
        <strain evidence="30">LiDS0115</strain>
        <strain evidence="27">Sam_F526FDD3-C0F7-43DB-B204-E231FEF9C926</strain>
    </source>
</reference>
<dbReference type="Proteomes" id="UP000478945">
    <property type="component" value="Unassembled WGS sequence"/>
</dbReference>
<dbReference type="Pfam" id="PF03591">
    <property type="entry name" value="AzlC"/>
    <property type="match status" value="1"/>
</dbReference>
<evidence type="ECO:0000313" key="11">
    <source>
        <dbReference type="EMBL" id="EAE2658740.1"/>
    </source>
</evidence>
<dbReference type="EMBL" id="CP098507">
    <property type="protein sequence ID" value="UUJ79851.1"/>
    <property type="molecule type" value="Genomic_DNA"/>
</dbReference>
<dbReference type="EMBL" id="AAARLF010000002">
    <property type="protein sequence ID" value="EAE2897233.1"/>
    <property type="molecule type" value="Genomic_DNA"/>
</dbReference>
<sequence length="235" mass="25645">MEKENELSFYDGVKACLPTVLGYAGIGIAAGVVGKASHLSLLEVTLLAIIVYAGAAQFIISGLLLLQSPISAIIFTTFLINSRHFLMSMAEAPHFKKYSLWNNIGIGSLLTDETFGVSMNHIGNKKPVSAKWMHGINITAYLAWIVACIVGAFIGNWLPNPEQFGLDFALSAMFIGLLYLQVVSDKSKKMSTSLLVMVLVALFLILFMRVMTPELAILTATLLGCLMGVILERWR</sequence>
<dbReference type="EMBL" id="AAAPCR010000003">
    <property type="protein sequence ID" value="EAD8145452.1"/>
    <property type="molecule type" value="Genomic_DNA"/>
</dbReference>
<feature type="transmembrane region" description="Helical" evidence="8">
    <location>
        <begin position="41"/>
        <end position="60"/>
    </location>
</feature>
<evidence type="ECO:0000313" key="26">
    <source>
        <dbReference type="EMBL" id="EDP8411535.1"/>
    </source>
</evidence>
<comment type="similarity">
    <text evidence="2">Belongs to the AzlC family.</text>
</comment>
<dbReference type="Proteomes" id="UP000285054">
    <property type="component" value="Unassembled WGS sequence"/>
</dbReference>
<evidence type="ECO:0000313" key="31">
    <source>
        <dbReference type="EMBL" id="MCO38397.1"/>
    </source>
</evidence>
<evidence type="ECO:0000313" key="36">
    <source>
        <dbReference type="Proteomes" id="UP000280270"/>
    </source>
</evidence>
<evidence type="ECO:0000313" key="18">
    <source>
        <dbReference type="EMBL" id="EAH3126366.1"/>
    </source>
</evidence>
<dbReference type="EMBL" id="DAAHUJ010000001">
    <property type="protein sequence ID" value="HAB7362522.1"/>
    <property type="molecule type" value="Genomic_DNA"/>
</dbReference>
<reference evidence="22 44" key="4">
    <citation type="submission" date="2019-09" db="EMBL/GenBank/DDBJ databases">
        <authorList>
            <consortium name="PulseNet: The National Subtyping Network for Foodborne Disease Surveillance"/>
            <person name="Tarr C.L."/>
            <person name="Trees E."/>
            <person name="Katz L.S."/>
            <person name="Carleton-Romer H.A."/>
            <person name="Stroika S."/>
            <person name="Kucerova Z."/>
            <person name="Roache K.F."/>
            <person name="Sabol A.L."/>
            <person name="Besser J."/>
            <person name="Gerner-Smidt P."/>
        </authorList>
    </citation>
    <scope>NUCLEOTIDE SEQUENCE [LARGE SCALE GENOMIC DNA]</scope>
    <source>
        <strain evidence="22 44">PNUSAL005666</strain>
    </source>
</reference>
<dbReference type="EMBL" id="AANOZB010000033">
    <property type="protein sequence ID" value="EDP8411535.1"/>
    <property type="molecule type" value="Genomic_DNA"/>
</dbReference>
<evidence type="ECO:0000313" key="15">
    <source>
        <dbReference type="EMBL" id="EAH0217379.1"/>
    </source>
</evidence>
<dbReference type="KEGG" id="lmom:IJ09_02795"/>
<dbReference type="Proteomes" id="UP000335978">
    <property type="component" value="Unassembled WGS sequence"/>
</dbReference>
<evidence type="ECO:0000313" key="56">
    <source>
        <dbReference type="Proteomes" id="UP000845014"/>
    </source>
</evidence>
<evidence type="ECO:0000313" key="52">
    <source>
        <dbReference type="Proteomes" id="UP000548826"/>
    </source>
</evidence>
<reference evidence="54 55" key="2">
    <citation type="journal article" date="2018" name="Genome Biol.">
        <title>SKESA: strategic k-mer extension for scrupulous assemblies.</title>
        <authorList>
            <person name="Souvorov A."/>
            <person name="Agarwala R."/>
            <person name="Lipman D.J."/>
        </authorList>
    </citation>
    <scope>NUCLEOTIDE SEQUENCE [LARGE SCALE GENOMIC DNA]</scope>
    <source>
        <strain evidence="29">CFIAFB20140010</strain>
        <strain evidence="28 56">CFIAFB20160079</strain>
        <strain evidence="30 55">LiDS0115</strain>
        <strain evidence="27">Sam_F526FDD3-C0F7-43DB-B204-E231FEF9C926</strain>
    </source>
</reference>
<dbReference type="Proteomes" id="UP000484022">
    <property type="component" value="Unassembled WGS sequence"/>
</dbReference>
<dbReference type="EMBL" id="RCRQ01000004">
    <property type="protein sequence ID" value="MCO38397.1"/>
    <property type="molecule type" value="Genomic_DNA"/>
</dbReference>
<evidence type="ECO:0000313" key="23">
    <source>
        <dbReference type="EMBL" id="EDH0839730.1"/>
    </source>
</evidence>
<evidence type="ECO:0000313" key="27">
    <source>
        <dbReference type="EMBL" id="HAA8490718.1"/>
    </source>
</evidence>
<evidence type="ECO:0000313" key="49">
    <source>
        <dbReference type="Proteomes" id="UP000517258"/>
    </source>
</evidence>
<keyword evidence="7 8" id="KW-0472">Membrane</keyword>
<evidence type="ECO:0000313" key="12">
    <source>
        <dbReference type="EMBL" id="EAE2897233.1"/>
    </source>
</evidence>
<dbReference type="EMBL" id="AABFMV010000002">
    <property type="protein sequence ID" value="EAH1614505.1"/>
    <property type="molecule type" value="Genomic_DNA"/>
</dbReference>
<evidence type="ECO:0000256" key="2">
    <source>
        <dbReference type="ARBA" id="ARBA00010735"/>
    </source>
</evidence>
<dbReference type="EMBL" id="AAARIE010000001">
    <property type="protein sequence ID" value="EAE2658740.1"/>
    <property type="molecule type" value="Genomic_DNA"/>
</dbReference>
<dbReference type="KEGG" id="lmoe:BN418_1691"/>
<evidence type="ECO:0000313" key="25">
    <source>
        <dbReference type="EMBL" id="EDP8409238.1"/>
    </source>
</evidence>
<dbReference type="Proteomes" id="UP000548826">
    <property type="component" value="Unassembled WGS sequence"/>
</dbReference>
<evidence type="ECO:0000313" key="10">
    <source>
        <dbReference type="EMBL" id="EAD8145452.1"/>
    </source>
</evidence>
<comment type="subcellular location">
    <subcellularLocation>
        <location evidence="1">Cell membrane</location>
        <topology evidence="1">Multi-pass membrane protein</topology>
    </subcellularLocation>
</comment>
<dbReference type="EMBL" id="AANDQG010000003">
    <property type="protein sequence ID" value="EDN9629289.1"/>
    <property type="molecule type" value="Genomic_DNA"/>
</dbReference>
<evidence type="ECO:0000313" key="29">
    <source>
        <dbReference type="EMBL" id="HAB7720597.1"/>
    </source>
</evidence>
<evidence type="ECO:0000313" key="48">
    <source>
        <dbReference type="Proteomes" id="UP000484022"/>
    </source>
</evidence>
<dbReference type="EMBL" id="QXKO01000003">
    <property type="protein sequence ID" value="RJZ22202.1"/>
    <property type="molecule type" value="Genomic_DNA"/>
</dbReference>
<dbReference type="Proteomes" id="UP000517258">
    <property type="component" value="Unassembled WGS sequence"/>
</dbReference>
<dbReference type="EMBL" id="AABGFX010000002">
    <property type="protein sequence ID" value="EAH3126366.1"/>
    <property type="molecule type" value="Genomic_DNA"/>
</dbReference>
<reference evidence="23 39" key="5">
    <citation type="submission" date="2019-10" db="EMBL/GenBank/DDBJ databases">
        <authorList>
            <consortium name="GenomeTrakr: Next Generation Sequencing Network for Food Pathogen Tracability"/>
        </authorList>
    </citation>
    <scope>NUCLEOTIDE SEQUENCE [LARGE SCALE GENOMIC DNA]</scope>
    <source>
        <strain evidence="23 39">CFSAN085184</strain>
        <strain evidence="31 35">FDA00013213</strain>
        <strain evidence="19">FDA00014181</strain>
        <strain evidence="20 40">FDA00014472</strain>
        <strain evidence="48">FDA1077646-S145-002</strain>
        <strain evidence="10 41">NYAG13B12507-5</strain>
    </source>
</reference>
<evidence type="ECO:0000313" key="17">
    <source>
        <dbReference type="EMBL" id="EAH1614505.1"/>
    </source>
</evidence>
<dbReference type="Proteomes" id="UP000352246">
    <property type="component" value="Unassembled WGS sequence"/>
</dbReference>
<evidence type="ECO:0000313" key="37">
    <source>
        <dbReference type="Proteomes" id="UP000285054"/>
    </source>
</evidence>
<dbReference type="EMBL" id="AAAIJX010000002">
    <property type="protein sequence ID" value="EAC4481964.1"/>
    <property type="molecule type" value="Genomic_DNA"/>
</dbReference>
<evidence type="ECO:0000313" key="45">
    <source>
        <dbReference type="Proteomes" id="UP000458487"/>
    </source>
</evidence>
<feature type="transmembrane region" description="Helical" evidence="8">
    <location>
        <begin position="135"/>
        <end position="158"/>
    </location>
</feature>
<evidence type="ECO:0000256" key="6">
    <source>
        <dbReference type="ARBA" id="ARBA00022989"/>
    </source>
</evidence>
<dbReference type="Proteomes" id="UP000566597">
    <property type="component" value="Unassembled WGS sequence"/>
</dbReference>
<dbReference type="EMBL" id="AAASTI010000002">
    <property type="protein sequence ID" value="EAE5603457.1"/>
    <property type="molecule type" value="Genomic_DNA"/>
</dbReference>
<dbReference type="Proteomes" id="UP000280270">
    <property type="component" value="Unassembled WGS sequence"/>
</dbReference>
<dbReference type="EMBL" id="AAJEKY010000002">
    <property type="protein sequence ID" value="ECL0130172.1"/>
    <property type="molecule type" value="Genomic_DNA"/>
</dbReference>
<evidence type="ECO:0000313" key="34">
    <source>
        <dbReference type="EMBL" id="UUJ79851.1"/>
    </source>
</evidence>
<reference evidence="38 42" key="3">
    <citation type="submission" date="2019-03" db="EMBL/GenBank/DDBJ databases">
        <authorList>
            <person name="Ashton P.M."/>
            <person name="Dallman T."/>
            <person name="Nair S."/>
            <person name="De Pinna E."/>
            <person name="Peters T."/>
            <person name="Grant K."/>
        </authorList>
    </citation>
    <scope>NUCLEOTIDE SEQUENCE [LARGE SCALE GENOMIC DNA]</scope>
    <source>
        <strain evidence="16 53">406731</strain>
        <strain evidence="14 52">429821</strain>
        <strain evidence="17 50">562417</strain>
        <strain evidence="18 51">562428</strain>
        <strain evidence="15 49">563356</strain>
        <strain evidence="9 43">688377</strain>
        <strain evidence="21 47">760311</strain>
        <strain evidence="24 45">833351</strain>
        <strain evidence="25 46">883775</strain>
        <strain evidence="11">RL15000161</strain>
        <strain evidence="12">RL15000271</strain>
        <strain evidence="13">RL15000440</strain>
    </source>
</reference>
<dbReference type="Proteomes" id="UP000845014">
    <property type="component" value="Unassembled WGS sequence"/>
</dbReference>
<reference evidence="34" key="7">
    <citation type="submission" date="2022-06" db="EMBL/GenBank/DDBJ databases">
        <title>Complete genomes of Listeria monocytogenes strains L58-55 and 6179.</title>
        <authorList>
            <person name="Schmitz-Esser S."/>
            <person name="Tibbs-Cortes B.W."/>
        </authorList>
    </citation>
    <scope>NUCLEOTIDE SEQUENCE</scope>
    <source>
        <strain evidence="34">L58-55</strain>
    </source>
</reference>
<evidence type="ECO:0000313" key="40">
    <source>
        <dbReference type="Proteomes" id="UP000352246"/>
    </source>
</evidence>
<dbReference type="EMBL" id="QUQA01000010">
    <property type="protein sequence ID" value="RKC01004.1"/>
    <property type="molecule type" value="Genomic_DNA"/>
</dbReference>
<evidence type="ECO:0000256" key="8">
    <source>
        <dbReference type="SAM" id="Phobius"/>
    </source>
</evidence>
<evidence type="ECO:0000313" key="35">
    <source>
        <dbReference type="Proteomes" id="UP000269407"/>
    </source>
</evidence>
<dbReference type="EMBL" id="AAISWI010000002">
    <property type="protein sequence ID" value="ECH7210327.1"/>
    <property type="molecule type" value="Genomic_DNA"/>
</dbReference>
<dbReference type="EMBL" id="AABEVT010000004">
    <property type="protein sequence ID" value="EAH0252577.1"/>
    <property type="molecule type" value="Genomic_DNA"/>
</dbReference>
<feature type="transmembrane region" description="Helical" evidence="8">
    <location>
        <begin position="164"/>
        <end position="182"/>
    </location>
</feature>
<evidence type="ECO:0000313" key="42">
    <source>
        <dbReference type="Proteomes" id="UP000383365"/>
    </source>
</evidence>
<dbReference type="Proteomes" id="UP000840569">
    <property type="component" value="Unassembled WGS sequence"/>
</dbReference>
<evidence type="ECO:0000256" key="3">
    <source>
        <dbReference type="ARBA" id="ARBA00022448"/>
    </source>
</evidence>
<dbReference type="Proteomes" id="UP000332711">
    <property type="component" value="Unassembled WGS sequence"/>
</dbReference>
<evidence type="ECO:0000313" key="14">
    <source>
        <dbReference type="EMBL" id="EAG9856170.1"/>
    </source>
</evidence>
<evidence type="ECO:0000313" key="22">
    <source>
        <dbReference type="EMBL" id="ECR7121345.1"/>
    </source>
</evidence>
<keyword evidence="5 8" id="KW-0812">Transmembrane</keyword>
<evidence type="ECO:0000313" key="28">
    <source>
        <dbReference type="EMBL" id="HAB7362522.1"/>
    </source>
</evidence>
<protein>
    <submittedName>
        <fullName evidence="19">AzlC family ABC transporter permease</fullName>
    </submittedName>
    <submittedName>
        <fullName evidence="11">Branched-chain amino acid ABC transporter permease</fullName>
    </submittedName>
    <submittedName>
        <fullName evidence="32">Inner membrane protein YgaZ</fullName>
    </submittedName>
</protein>
<evidence type="ECO:0000256" key="4">
    <source>
        <dbReference type="ARBA" id="ARBA00022475"/>
    </source>
</evidence>
<evidence type="ECO:0000256" key="5">
    <source>
        <dbReference type="ARBA" id="ARBA00022692"/>
    </source>
</evidence>
<evidence type="ECO:0000313" key="39">
    <source>
        <dbReference type="Proteomes" id="UP000335978"/>
    </source>
</evidence>
<feature type="transmembrane region" description="Helical" evidence="8">
    <location>
        <begin position="217"/>
        <end position="234"/>
    </location>
</feature>
<dbReference type="Proteomes" id="UP000269407">
    <property type="component" value="Unassembled WGS sequence"/>
</dbReference>
<name>A0A1C7PV41_LISMN</name>
<evidence type="ECO:0000313" key="9">
    <source>
        <dbReference type="EMBL" id="EAC4481964.1"/>
    </source>
</evidence>
<evidence type="ECO:0000313" key="13">
    <source>
        <dbReference type="EMBL" id="EAE5603457.1"/>
    </source>
</evidence>
<evidence type="ECO:0000313" key="24">
    <source>
        <dbReference type="EMBL" id="EDN9629289.1"/>
    </source>
</evidence>
<accession>A0A1C7PV41</accession>
<organism evidence="11 42">
    <name type="scientific">Listeria monocytogenes</name>
    <dbReference type="NCBI Taxonomy" id="1639"/>
    <lineage>
        <taxon>Bacteria</taxon>
        <taxon>Bacillati</taxon>
        <taxon>Bacillota</taxon>
        <taxon>Bacilli</taxon>
        <taxon>Bacillales</taxon>
        <taxon>Listeriaceae</taxon>
        <taxon>Listeria</taxon>
    </lineage>
</organism>
<dbReference type="PANTHER" id="PTHR34979:SF1">
    <property type="entry name" value="INNER MEMBRANE PROTEIN YGAZ"/>
    <property type="match status" value="1"/>
</dbReference>
<keyword evidence="4" id="KW-1003">Cell membrane</keyword>
<dbReference type="Proteomes" id="UP000470497">
    <property type="component" value="Unassembled WGS sequence"/>
</dbReference>
<evidence type="ECO:0000313" key="46">
    <source>
        <dbReference type="Proteomes" id="UP000470497"/>
    </source>
</evidence>
<gene>
    <name evidence="32" type="primary">ygaz</name>
    <name evidence="33" type="synonym">ygaZ</name>
    <name evidence="33" type="ORF">AE233_01260</name>
    <name evidence="34" type="ORF">BES38_01270</name>
    <name evidence="10" type="ORF">CD20_05125</name>
    <name evidence="17" type="ORF">D4271_03685</name>
    <name evidence="14" type="ORF">D4C60_04060</name>
    <name evidence="15" type="ORF">D4D89_03510</name>
    <name evidence="16" type="ORF">D4U23_09285</name>
    <name evidence="18" type="ORF">D5M70_03510</name>
    <name evidence="31" type="ORF">DOV25_08010</name>
    <name evidence="32" type="ORF">DYZ50_01332</name>
    <name evidence="9" type="ORF">E0I39_03560</name>
    <name evidence="11" type="ORF">E1V33_01065</name>
    <name evidence="12" type="ORF">E1W43_04650</name>
    <name evidence="13" type="ORF">E1X78_05005</name>
    <name evidence="22" type="ORF">F1788_01315</name>
    <name evidence="19" type="ORF">FC284_11865</name>
    <name evidence="21" type="ORF">FJU19_03550</name>
    <name evidence="20" type="ORF">FPL45_03125</name>
    <name evidence="25" type="ORF">G3R95_000776</name>
    <name evidence="26" type="ORF">G3R95_003135</name>
    <name evidence="23" type="ORF">GCV64_01350</name>
    <name evidence="27" type="ORF">GHO09_09430</name>
    <name evidence="24" type="ORF">GI230_06780</name>
    <name evidence="28" type="ORF">GYO01_00260</name>
    <name evidence="29" type="ORF">GYP27_01290</name>
    <name evidence="30" type="ORF">GZK27_04295</name>
</gene>
<keyword evidence="6 8" id="KW-1133">Transmembrane helix</keyword>
<dbReference type="Proteomes" id="UP000840567">
    <property type="component" value="Unassembled WGS sequence"/>
</dbReference>
<dbReference type="Proteomes" id="UP000413786">
    <property type="component" value="Unassembled WGS sequence"/>
</dbReference>
<dbReference type="Proteomes" id="UP000193519">
    <property type="component" value="Chromosome"/>
</dbReference>
<dbReference type="EMBL" id="DAAKPP010000002">
    <property type="protein sequence ID" value="HAC3054715.1"/>
    <property type="molecule type" value="Genomic_DNA"/>
</dbReference>
<dbReference type="Proteomes" id="UP000421738">
    <property type="component" value="Unassembled WGS sequence"/>
</dbReference>
<evidence type="ECO:0000256" key="7">
    <source>
        <dbReference type="ARBA" id="ARBA00023136"/>
    </source>
</evidence>
<evidence type="ECO:0000313" key="38">
    <source>
        <dbReference type="Proteomes" id="UP000332711"/>
    </source>
</evidence>
<dbReference type="Proteomes" id="UP000525068">
    <property type="component" value="Unassembled WGS sequence"/>
</dbReference>
<feature type="transmembrane region" description="Helical" evidence="8">
    <location>
        <begin position="194"/>
        <end position="211"/>
    </location>
</feature>
<dbReference type="GO" id="GO:0005886">
    <property type="term" value="C:plasma membrane"/>
    <property type="evidence" value="ECO:0007669"/>
    <property type="project" value="UniProtKB-SubCell"/>
</dbReference>
<evidence type="ECO:0000313" key="53">
    <source>
        <dbReference type="Proteomes" id="UP000566597"/>
    </source>
</evidence>
<dbReference type="AlphaFoldDB" id="A0A1C7PV41"/>
<dbReference type="OMA" id="MADENWA"/>
<dbReference type="EMBL" id="DAAEQL010000005">
    <property type="protein sequence ID" value="HAA8490718.1"/>
    <property type="molecule type" value="Genomic_DNA"/>
</dbReference>
<reference evidence="36 37" key="1">
    <citation type="journal article" date="2018" name="BMC Genomics">
        <title>Genes significantly associated with lineage II food isolates of Listeria monocytogenes.</title>
        <authorList>
            <person name="Pirone-Davies C."/>
            <person name="Chen Y."/>
            <person name="Pightling A."/>
            <person name="Ryan G."/>
            <person name="Wang Y."/>
            <person name="Yao K."/>
            <person name="Hoffmann M."/>
            <person name="Allard M.W."/>
        </authorList>
    </citation>
    <scope>NUCLEOTIDE SEQUENCE [LARGE SCALE GENOMIC DNA]</scope>
    <source>
        <strain evidence="33 36">CFSAN028761</strain>
        <strain evidence="32 37">PNUSAL000190</strain>
    </source>
</reference>
<dbReference type="GO" id="GO:1903785">
    <property type="term" value="P:L-valine transmembrane transport"/>
    <property type="evidence" value="ECO:0007669"/>
    <property type="project" value="TreeGrafter"/>
</dbReference>
<evidence type="ECO:0000313" key="41">
    <source>
        <dbReference type="Proteomes" id="UP000371553"/>
    </source>
</evidence>
<dbReference type="Proteomes" id="UP000371553">
    <property type="component" value="Unassembled WGS sequence"/>
</dbReference>
<evidence type="ECO:0000313" key="32">
    <source>
        <dbReference type="EMBL" id="RJZ22202.1"/>
    </source>
</evidence>
<evidence type="ECO:0000313" key="50">
    <source>
        <dbReference type="Proteomes" id="UP000525068"/>
    </source>
</evidence>
<dbReference type="EMBL" id="AAKHCT010000001">
    <property type="protein sequence ID" value="ECR7121345.1"/>
    <property type="molecule type" value="Genomic_DNA"/>
</dbReference>
<dbReference type="Proteomes" id="UP000401273">
    <property type="component" value="Unassembled WGS sequence"/>
</dbReference>
<evidence type="ECO:0000313" key="19">
    <source>
        <dbReference type="EMBL" id="EAK9429035.1"/>
    </source>
</evidence>
<dbReference type="Proteomes" id="UP000458487">
    <property type="component" value="Unassembled WGS sequence"/>
</dbReference>
<evidence type="ECO:0000313" key="16">
    <source>
        <dbReference type="EMBL" id="EAH0252577.1"/>
    </source>
</evidence>
<dbReference type="EMBL" id="AAMGHX010000001">
    <property type="protein sequence ID" value="EDH0839730.1"/>
    <property type="molecule type" value="Genomic_DNA"/>
</dbReference>
<dbReference type="Proteomes" id="UP000383365">
    <property type="component" value="Unassembled WGS sequence"/>
</dbReference>
<dbReference type="EMBL" id="AABEVI010000002">
    <property type="protein sequence ID" value="EAH0217379.1"/>
    <property type="molecule type" value="Genomic_DNA"/>
</dbReference>
<evidence type="ECO:0000313" key="54">
    <source>
        <dbReference type="Proteomes" id="UP000840567"/>
    </source>
</evidence>
<evidence type="ECO:0000313" key="47">
    <source>
        <dbReference type="Proteomes" id="UP000478945"/>
    </source>
</evidence>
<keyword evidence="3" id="KW-0813">Transport</keyword>
<dbReference type="EMBL" id="DAAHYZ010000001">
    <property type="protein sequence ID" value="HAB7720597.1"/>
    <property type="molecule type" value="Genomic_DNA"/>
</dbReference>
<dbReference type="Proteomes" id="UP000841561">
    <property type="component" value="Unassembled WGS sequence"/>
</dbReference>
<evidence type="ECO:0000313" key="21">
    <source>
        <dbReference type="EMBL" id="ECL0130172.1"/>
    </source>
</evidence>
<evidence type="ECO:0000313" key="33">
    <source>
        <dbReference type="EMBL" id="RKC01004.1"/>
    </source>
</evidence>
<dbReference type="InterPro" id="IPR011606">
    <property type="entry name" value="Brnchd-chn_aa_trnsp_permease"/>
</dbReference>
<dbReference type="PANTHER" id="PTHR34979">
    <property type="entry name" value="INNER MEMBRANE PROTEIN YGAZ"/>
    <property type="match status" value="1"/>
</dbReference>
<evidence type="ECO:0000313" key="44">
    <source>
        <dbReference type="Proteomes" id="UP000421738"/>
    </source>
</evidence>
<evidence type="ECO:0000313" key="30">
    <source>
        <dbReference type="EMBL" id="HAC3054715.1"/>
    </source>
</evidence>